<evidence type="ECO:0000313" key="1">
    <source>
        <dbReference type="EMBL" id="ASR50790.1"/>
    </source>
</evidence>
<proteinExistence type="predicted"/>
<dbReference type="PROSITE" id="PS51257">
    <property type="entry name" value="PROKAR_LIPOPROTEIN"/>
    <property type="match status" value="1"/>
</dbReference>
<keyword evidence="2" id="KW-1185">Reference proteome</keyword>
<reference evidence="1 2" key="1">
    <citation type="submission" date="2017-03" db="EMBL/GenBank/DDBJ databases">
        <title>Complete genome sequence of Blastomonas fulva degrading microcsystin LR.</title>
        <authorList>
            <person name="Lee H.-g."/>
            <person name="Jin L."/>
            <person name="oh H.-M."/>
        </authorList>
    </citation>
    <scope>NUCLEOTIDE SEQUENCE [LARGE SCALE GENOMIC DNA]</scope>
    <source>
        <strain evidence="1 2">T2</strain>
    </source>
</reference>
<organism evidence="1 2">
    <name type="scientific">Blastomonas fulva</name>
    <dbReference type="NCBI Taxonomy" id="1550728"/>
    <lineage>
        <taxon>Bacteria</taxon>
        <taxon>Pseudomonadati</taxon>
        <taxon>Pseudomonadota</taxon>
        <taxon>Alphaproteobacteria</taxon>
        <taxon>Sphingomonadales</taxon>
        <taxon>Sphingomonadaceae</taxon>
        <taxon>Blastomonas</taxon>
    </lineage>
</organism>
<dbReference type="GeneID" id="303484792"/>
<accession>A0ABN5B7W0</accession>
<dbReference type="RefSeq" id="WP_117351609.1">
    <property type="nucleotide sequence ID" value="NZ_CP020083.1"/>
</dbReference>
<sequence length="185" mass="19672">MKRIAAIAMGAALLSGCAERQMAGPAVLDGLLAFEDPAMCRPGPETARFLQAMVVVDPQAVIDPDKHLRPGKIDAPPSLAGHFGRIEMTRHDGWTAFSVRVSGTMLGLPLHAIHQTFPEGGDPGDLSFEFAVPPPAAFSALRRGGFPVEINQDVSLGPPDGYELFVNLQASPDAPDRSLLTCGYR</sequence>
<gene>
    <name evidence="1" type="ORF">B5J99_04290</name>
</gene>
<evidence type="ECO:0000313" key="2">
    <source>
        <dbReference type="Proteomes" id="UP000258016"/>
    </source>
</evidence>
<evidence type="ECO:0008006" key="3">
    <source>
        <dbReference type="Google" id="ProtNLM"/>
    </source>
</evidence>
<dbReference type="Proteomes" id="UP000258016">
    <property type="component" value="Chromosome"/>
</dbReference>
<protein>
    <recommendedName>
        <fullName evidence="3">Lipoprotein</fullName>
    </recommendedName>
</protein>
<name>A0ABN5B7W0_9SPHN</name>
<dbReference type="EMBL" id="CP020083">
    <property type="protein sequence ID" value="ASR50790.1"/>
    <property type="molecule type" value="Genomic_DNA"/>
</dbReference>